<proteinExistence type="predicted"/>
<feature type="region of interest" description="Disordered" evidence="1">
    <location>
        <begin position="277"/>
        <end position="301"/>
    </location>
</feature>
<evidence type="ECO:0000256" key="2">
    <source>
        <dbReference type="SAM" id="Phobius"/>
    </source>
</evidence>
<organism evidence="3">
    <name type="scientific">Trepomonas sp. PC1</name>
    <dbReference type="NCBI Taxonomy" id="1076344"/>
    <lineage>
        <taxon>Eukaryota</taxon>
        <taxon>Metamonada</taxon>
        <taxon>Diplomonadida</taxon>
        <taxon>Hexamitidae</taxon>
        <taxon>Hexamitinae</taxon>
        <taxon>Trepomonas</taxon>
    </lineage>
</organism>
<accession>A0A146JY25</accession>
<keyword evidence="2" id="KW-0472">Membrane</keyword>
<reference evidence="3" key="1">
    <citation type="submission" date="2015-07" db="EMBL/GenBank/DDBJ databases">
        <title>Adaptation to a free-living lifestyle via gene acquisitions in the diplomonad Trepomonas sp. PC1.</title>
        <authorList>
            <person name="Xu F."/>
            <person name="Jerlstrom-Hultqvist J."/>
            <person name="Kolisko M."/>
            <person name="Simpson A.G.B."/>
            <person name="Roger A.J."/>
            <person name="Svard S.G."/>
            <person name="Andersson J.O."/>
        </authorList>
    </citation>
    <scope>NUCLEOTIDE SEQUENCE</scope>
    <source>
        <strain evidence="3">PC1</strain>
    </source>
</reference>
<feature type="transmembrane region" description="Helical" evidence="2">
    <location>
        <begin position="238"/>
        <end position="259"/>
    </location>
</feature>
<dbReference type="AlphaFoldDB" id="A0A146JY25"/>
<evidence type="ECO:0000313" key="3">
    <source>
        <dbReference type="EMBL" id="JAP88635.1"/>
    </source>
</evidence>
<sequence length="301" mass="33942">LLDCVQQTYLEQIQYDSVILKINRPMGCNRIYEPLYGYILAGPTPFLRFLLKDSDTALMSSQNLSIRARCIPGQVLCAEYLSQIFQQANSFPLSVKVTTRYLKMVENSLNQFSQTDVSSVNAADAVKFALKAQISQADDLLNIQFSNTFNQNLAVSLKCKGSTKTQNVTTADLQLITIDVQQYTFDAGSFLVQKQFQNVFNMKNIYVYSCQVQVDSDFLEDVLVSQALKSVAPDSIPIVVPLFVLVGVLLLVMIIMIIMKHLRKQKYKKPIGVKKNFRTDKSEKSSKLGSDESALEKQQRM</sequence>
<evidence type="ECO:0000256" key="1">
    <source>
        <dbReference type="SAM" id="MobiDB-lite"/>
    </source>
</evidence>
<gene>
    <name evidence="3" type="ORF">TPC1_31870</name>
</gene>
<name>A0A146JY25_9EUKA</name>
<feature type="non-terminal residue" evidence="3">
    <location>
        <position position="1"/>
    </location>
</feature>
<protein>
    <submittedName>
        <fullName evidence="3">Uncharacterized protein</fullName>
    </submittedName>
</protein>
<keyword evidence="2" id="KW-0812">Transmembrane</keyword>
<keyword evidence="2" id="KW-1133">Transmembrane helix</keyword>
<dbReference type="EMBL" id="GDID01007971">
    <property type="protein sequence ID" value="JAP88635.1"/>
    <property type="molecule type" value="Transcribed_RNA"/>
</dbReference>